<keyword evidence="3" id="KW-1185">Reference proteome</keyword>
<feature type="transmembrane region" description="Helical" evidence="1">
    <location>
        <begin position="88"/>
        <end position="112"/>
    </location>
</feature>
<reference evidence="2 3" key="1">
    <citation type="submission" date="2023-07" db="EMBL/GenBank/DDBJ databases">
        <title>Sorghum-associated microbial communities from plants grown in Nebraska, USA.</title>
        <authorList>
            <person name="Schachtman D."/>
        </authorList>
    </citation>
    <scope>NUCLEOTIDE SEQUENCE [LARGE SCALE GENOMIC DNA]</scope>
    <source>
        <strain evidence="2 3">DS1607</strain>
    </source>
</reference>
<dbReference type="RefSeq" id="WP_307692113.1">
    <property type="nucleotide sequence ID" value="NZ_JAUSRO010000018.1"/>
</dbReference>
<keyword evidence="1" id="KW-0812">Transmembrane</keyword>
<protein>
    <recommendedName>
        <fullName evidence="4">Peptidase M50</fullName>
    </recommendedName>
</protein>
<keyword evidence="1" id="KW-1133">Transmembrane helix</keyword>
<evidence type="ECO:0000313" key="3">
    <source>
        <dbReference type="Proteomes" id="UP001226867"/>
    </source>
</evidence>
<dbReference type="Proteomes" id="UP001226867">
    <property type="component" value="Unassembled WGS sequence"/>
</dbReference>
<feature type="transmembrane region" description="Helical" evidence="1">
    <location>
        <begin position="16"/>
        <end position="35"/>
    </location>
</feature>
<sequence length="261" mass="27723">MNSSVLPSHQPETRDASAITWVVCFLLAHHLAVFVHEYAHSFTAFALGYKPNPLQLHFGGAGLLNLLLLSGIDEYVDYQNMFSHGAGWAVGLVALAGPALGNGLTYFLSLAFANSSAARRHDGLALFAFAVNVMSVGNFFSYVPIRTFADHGDIGHIAQALGASPSSILVVLGIPTLGAMWWLFHRTMPAAMDRLASGSPSRQRTLATVTIAIIFGFFGLAGWAGYGRTSHMLSCASALAGVMATAFVWARSLVRRGGAPV</sequence>
<organism evidence="2 3">
    <name type="scientific">Variovorax ginsengisoli</name>
    <dbReference type="NCBI Taxonomy" id="363844"/>
    <lineage>
        <taxon>Bacteria</taxon>
        <taxon>Pseudomonadati</taxon>
        <taxon>Pseudomonadota</taxon>
        <taxon>Betaproteobacteria</taxon>
        <taxon>Burkholderiales</taxon>
        <taxon>Comamonadaceae</taxon>
        <taxon>Variovorax</taxon>
    </lineage>
</organism>
<accession>A0ABT9SDC5</accession>
<feature type="transmembrane region" description="Helical" evidence="1">
    <location>
        <begin position="124"/>
        <end position="145"/>
    </location>
</feature>
<feature type="transmembrane region" description="Helical" evidence="1">
    <location>
        <begin position="165"/>
        <end position="184"/>
    </location>
</feature>
<evidence type="ECO:0008006" key="4">
    <source>
        <dbReference type="Google" id="ProtNLM"/>
    </source>
</evidence>
<evidence type="ECO:0000313" key="2">
    <source>
        <dbReference type="EMBL" id="MDP9902361.1"/>
    </source>
</evidence>
<comment type="caution">
    <text evidence="2">The sequence shown here is derived from an EMBL/GenBank/DDBJ whole genome shotgun (WGS) entry which is preliminary data.</text>
</comment>
<dbReference type="EMBL" id="JAUSRO010000018">
    <property type="protein sequence ID" value="MDP9902361.1"/>
    <property type="molecule type" value="Genomic_DNA"/>
</dbReference>
<name>A0ABT9SDC5_9BURK</name>
<feature type="transmembrane region" description="Helical" evidence="1">
    <location>
        <begin position="205"/>
        <end position="225"/>
    </location>
</feature>
<proteinExistence type="predicted"/>
<feature type="transmembrane region" description="Helical" evidence="1">
    <location>
        <begin position="56"/>
        <end position="76"/>
    </location>
</feature>
<feature type="transmembrane region" description="Helical" evidence="1">
    <location>
        <begin position="231"/>
        <end position="250"/>
    </location>
</feature>
<gene>
    <name evidence="2" type="ORF">J2W36_004638</name>
</gene>
<evidence type="ECO:0000256" key="1">
    <source>
        <dbReference type="SAM" id="Phobius"/>
    </source>
</evidence>
<keyword evidence="1" id="KW-0472">Membrane</keyword>